<comment type="caution">
    <text evidence="1">The sequence shown here is derived from an EMBL/GenBank/DDBJ whole genome shotgun (WGS) entry which is preliminary data.</text>
</comment>
<dbReference type="OrthoDB" id="10395761at2759"/>
<accession>A0A0V1D664</accession>
<evidence type="ECO:0000313" key="1">
    <source>
        <dbReference type="EMBL" id="KRY56920.1"/>
    </source>
</evidence>
<dbReference type="EMBL" id="JYDI01000037">
    <property type="protein sequence ID" value="KRY56920.1"/>
    <property type="molecule type" value="Genomic_DNA"/>
</dbReference>
<feature type="non-terminal residue" evidence="1">
    <location>
        <position position="140"/>
    </location>
</feature>
<keyword evidence="2" id="KW-1185">Reference proteome</keyword>
<dbReference type="AlphaFoldDB" id="A0A0V1D664"/>
<sequence>MDDDDDDVSEIELMLTSKVVQMQRTEKPLMYSFLVQCFNDRFIDKRTVIPILEKLNKIECRDDYLNRNWSPVVIVIDNVLQFPTVPITLSCMTCHFLEDVSNQLTFSADRIILPSSSVIWIFDSTFDELEFLSPISSVIK</sequence>
<protein>
    <submittedName>
        <fullName evidence="1">Uncharacterized protein</fullName>
    </submittedName>
</protein>
<gene>
    <name evidence="1" type="ORF">T03_1370</name>
</gene>
<name>A0A0V1D664_TRIBR</name>
<evidence type="ECO:0000313" key="2">
    <source>
        <dbReference type="Proteomes" id="UP000054653"/>
    </source>
</evidence>
<reference evidence="1 2" key="1">
    <citation type="submission" date="2015-01" db="EMBL/GenBank/DDBJ databases">
        <title>Evolution of Trichinella species and genotypes.</title>
        <authorList>
            <person name="Korhonen P.K."/>
            <person name="Edoardo P."/>
            <person name="Giuseppe L.R."/>
            <person name="Gasser R.B."/>
        </authorList>
    </citation>
    <scope>NUCLEOTIDE SEQUENCE [LARGE SCALE GENOMIC DNA]</scope>
    <source>
        <strain evidence="1">ISS120</strain>
    </source>
</reference>
<organism evidence="1 2">
    <name type="scientific">Trichinella britovi</name>
    <name type="common">Parasitic roundworm</name>
    <dbReference type="NCBI Taxonomy" id="45882"/>
    <lineage>
        <taxon>Eukaryota</taxon>
        <taxon>Metazoa</taxon>
        <taxon>Ecdysozoa</taxon>
        <taxon>Nematoda</taxon>
        <taxon>Enoplea</taxon>
        <taxon>Dorylaimia</taxon>
        <taxon>Trichinellida</taxon>
        <taxon>Trichinellidae</taxon>
        <taxon>Trichinella</taxon>
    </lineage>
</organism>
<dbReference type="Proteomes" id="UP000054653">
    <property type="component" value="Unassembled WGS sequence"/>
</dbReference>
<proteinExistence type="predicted"/>